<evidence type="ECO:0000256" key="7">
    <source>
        <dbReference type="ARBA" id="ARBA00023273"/>
    </source>
</evidence>
<name>A0A7K9HHU3_9PICI</name>
<dbReference type="AlphaFoldDB" id="A0A7K9HHU3"/>
<evidence type="ECO:0000256" key="10">
    <source>
        <dbReference type="ARBA" id="ARBA00046056"/>
    </source>
</evidence>
<dbReference type="Pfam" id="PF23409">
    <property type="entry name" value="Beta-prop_EML"/>
    <property type="match status" value="1"/>
</dbReference>
<feature type="non-terminal residue" evidence="14">
    <location>
        <position position="593"/>
    </location>
</feature>
<dbReference type="InterPro" id="IPR055439">
    <property type="entry name" value="Beta-prop_EML_1st"/>
</dbReference>
<keyword evidence="5" id="KW-0282">Flagellum</keyword>
<feature type="repeat" description="WD" evidence="12">
    <location>
        <begin position="389"/>
        <end position="430"/>
    </location>
</feature>
<evidence type="ECO:0000256" key="9">
    <source>
        <dbReference type="ARBA" id="ARBA00029552"/>
    </source>
</evidence>
<organism evidence="14 15">
    <name type="scientific">Bucco capensis</name>
    <name type="common">collared puffbird</name>
    <dbReference type="NCBI Taxonomy" id="135168"/>
    <lineage>
        <taxon>Eukaryota</taxon>
        <taxon>Metazoa</taxon>
        <taxon>Chordata</taxon>
        <taxon>Craniata</taxon>
        <taxon>Vertebrata</taxon>
        <taxon>Euteleostomi</taxon>
        <taxon>Archelosauria</taxon>
        <taxon>Archosauria</taxon>
        <taxon>Dinosauria</taxon>
        <taxon>Saurischia</taxon>
        <taxon>Theropoda</taxon>
        <taxon>Coelurosauria</taxon>
        <taxon>Aves</taxon>
        <taxon>Neognathae</taxon>
        <taxon>Neoaves</taxon>
        <taxon>Telluraves</taxon>
        <taxon>Coraciimorphae</taxon>
        <taxon>Piciformes</taxon>
        <taxon>Bucconidae</taxon>
        <taxon>Bucco</taxon>
    </lineage>
</organism>
<dbReference type="GO" id="GO:0005930">
    <property type="term" value="C:axoneme"/>
    <property type="evidence" value="ECO:0007669"/>
    <property type="project" value="UniProtKB-ARBA"/>
</dbReference>
<dbReference type="Pfam" id="PF00400">
    <property type="entry name" value="WD40"/>
    <property type="match status" value="5"/>
</dbReference>
<dbReference type="SMART" id="SM00320">
    <property type="entry name" value="WD40"/>
    <property type="match status" value="12"/>
</dbReference>
<comment type="function">
    <text evidence="10">Microtubule inner protein (MIP) part of the dynein-decorated doublet microtubules (DMTs) in cilia axoneme. Important for proper ciliary and flagellar beating. May act in cooperation with CFAP45 and axonemal dynein subunit DNAH11. May play a role in cell growth and/or survival.</text>
</comment>
<evidence type="ECO:0000256" key="3">
    <source>
        <dbReference type="ARBA" id="ARBA00022574"/>
    </source>
</evidence>
<dbReference type="FunFam" id="2.130.10.10:FF:001320">
    <property type="entry name" value="Predicted protein"/>
    <property type="match status" value="1"/>
</dbReference>
<comment type="subunit">
    <text evidence="11">Microtubule inner protein component of sperm flagellar doublet microtubules. Interacts with BRCA2. Interacts with the CCT chaperonin complex. Interacts with HSP70. Interacts with AK8. Interacts with CFAP45. Interacts with DNAI1. Interacts with IQDC.</text>
</comment>
<reference evidence="14 15" key="1">
    <citation type="submission" date="2019-09" db="EMBL/GenBank/DDBJ databases">
        <title>Bird 10,000 Genomes (B10K) Project - Family phase.</title>
        <authorList>
            <person name="Zhang G."/>
        </authorList>
    </citation>
    <scope>NUCLEOTIDE SEQUENCE [LARGE SCALE GENOMIC DNA]</scope>
    <source>
        <strain evidence="14">B10K-DU-001-16</strain>
        <tissue evidence="14">Muscle</tissue>
    </source>
</reference>
<dbReference type="SUPFAM" id="SSF50978">
    <property type="entry name" value="WD40 repeat-like"/>
    <property type="match status" value="2"/>
</dbReference>
<dbReference type="OrthoDB" id="6252103at2759"/>
<comment type="subcellular location">
    <subcellularLocation>
        <location evidence="1">Cytoplasm</location>
        <location evidence="1">Cytoskeleton</location>
        <location evidence="1">Flagellum axoneme</location>
    </subcellularLocation>
</comment>
<keyword evidence="7" id="KW-0966">Cell projection</keyword>
<protein>
    <recommendedName>
        <fullName evidence="9">Cilia- and flagella-associated protein 52</fullName>
    </recommendedName>
</protein>
<proteinExistence type="inferred from homology"/>
<evidence type="ECO:0000256" key="1">
    <source>
        <dbReference type="ARBA" id="ARBA00004611"/>
    </source>
</evidence>
<keyword evidence="15" id="KW-1185">Reference proteome</keyword>
<dbReference type="PANTHER" id="PTHR13720:SF14">
    <property type="entry name" value="CILIA- AND FLAGELLA-ASSOCIATED PROTEIN 52"/>
    <property type="match status" value="1"/>
</dbReference>
<dbReference type="InterPro" id="IPR019775">
    <property type="entry name" value="WD40_repeat_CS"/>
</dbReference>
<evidence type="ECO:0000256" key="6">
    <source>
        <dbReference type="ARBA" id="ARBA00023069"/>
    </source>
</evidence>
<feature type="non-terminal residue" evidence="14">
    <location>
        <position position="1"/>
    </location>
</feature>
<accession>A0A7K9HHU3</accession>
<dbReference type="FunFam" id="2.130.10.10:FF:000173">
    <property type="entry name" value="Cilia- and flagella-associated protein 52"/>
    <property type="match status" value="1"/>
</dbReference>
<comment type="caution">
    <text evidence="14">The sequence shown here is derived from an EMBL/GenBank/DDBJ whole genome shotgun (WGS) entry which is preliminary data.</text>
</comment>
<dbReference type="InterPro" id="IPR015943">
    <property type="entry name" value="WD40/YVTN_repeat-like_dom_sf"/>
</dbReference>
<dbReference type="PANTHER" id="PTHR13720">
    <property type="entry name" value="WD-40 REPEAT PROTEIN"/>
    <property type="match status" value="1"/>
</dbReference>
<dbReference type="InterPro" id="IPR036322">
    <property type="entry name" value="WD40_repeat_dom_sf"/>
</dbReference>
<dbReference type="EMBL" id="VWZO01006959">
    <property type="protein sequence ID" value="NXH13419.1"/>
    <property type="molecule type" value="Genomic_DNA"/>
</dbReference>
<dbReference type="Gene3D" id="2.130.10.10">
    <property type="entry name" value="YVTN repeat-like/Quinoprotein amine dehydrogenase"/>
    <property type="match status" value="3"/>
</dbReference>
<dbReference type="InterPro" id="IPR001680">
    <property type="entry name" value="WD40_rpt"/>
</dbReference>
<dbReference type="FunFam" id="2.130.10.10:FF:000207">
    <property type="entry name" value="Cilia- and flagella-associated protein 52"/>
    <property type="match status" value="1"/>
</dbReference>
<keyword evidence="3 12" id="KW-0853">WD repeat</keyword>
<feature type="repeat" description="WD" evidence="12">
    <location>
        <begin position="433"/>
        <end position="466"/>
    </location>
</feature>
<feature type="domain" description="EML-like first beta-propeller" evidence="13">
    <location>
        <begin position="33"/>
        <end position="292"/>
    </location>
</feature>
<evidence type="ECO:0000259" key="13">
    <source>
        <dbReference type="Pfam" id="PF23409"/>
    </source>
</evidence>
<dbReference type="PROSITE" id="PS00678">
    <property type="entry name" value="WD_REPEATS_1"/>
    <property type="match status" value="1"/>
</dbReference>
<evidence type="ECO:0000256" key="2">
    <source>
        <dbReference type="ARBA" id="ARBA00022490"/>
    </source>
</evidence>
<dbReference type="PROSITE" id="PS50294">
    <property type="entry name" value="WD_REPEATS_REGION"/>
    <property type="match status" value="3"/>
</dbReference>
<keyword evidence="2" id="KW-0963">Cytoplasm</keyword>
<evidence type="ECO:0000256" key="12">
    <source>
        <dbReference type="PROSITE-ProRule" id="PRU00221"/>
    </source>
</evidence>
<sequence length="593" mass="64959">GQVPCGLICHPDDKHVVYPLGFTVVIEELDSKKQTFLHGHTDNVTCLDVSRNGDYIASGQVTFMGFKADIILWDCQQKKFLAHLSLHKGKVEAVAFSANSLYLISLGGQDDDSVIVWHVEKREFLCRSPASARRAGNASILLASSCRDELFVTAGNETLRVWELDLTTRKLNPTECPTGKLKRVITCAKMTDDDNYFFGGTSSGDIIKVNVNSKTMVEHGPKKKFSMGVTALLLQKTGDLIAGTGEGIVALCKGSDYRVTKKIEVQGAVTSLTSRGQGSEFLAGTSECRIYQIHYPEFQEELLAACHKEAVNDIVFPVGTSDLFVTCSKNDLRVWHTPARKELIQITVPNLTCHAIDITRDGMRIISAWDDGQIRAFVPKSGQLVFVLQHAHSGGVTAIAATSDCKRILSGGGEGLVKVWEVHQKTQKLRAVLKEHTSTVSCIKMKKDERECVTSSHDGSCIIWDMVHFVRRQLIVADTLFNCVCYHPGEYLILTGGTDRKIGYWEVFDGTGVRELKGSVSSSINGMDITADGAYFVTGGDDHLVKLWDYNGGKVTHTGVGHSGKITRLKICPGTKSIVSVSADGAILLWKYP</sequence>
<evidence type="ECO:0000256" key="8">
    <source>
        <dbReference type="ARBA" id="ARBA00029456"/>
    </source>
</evidence>
<gene>
    <name evidence="14" type="primary">Cfap52</name>
    <name evidence="14" type="ORF">BUCCAP_R05659</name>
</gene>
<keyword evidence="6" id="KW-0969">Cilium</keyword>
<evidence type="ECO:0000256" key="5">
    <source>
        <dbReference type="ARBA" id="ARBA00022846"/>
    </source>
</evidence>
<dbReference type="Proteomes" id="UP000534107">
    <property type="component" value="Unassembled WGS sequence"/>
</dbReference>
<comment type="similarity">
    <text evidence="8">Belongs to the CFAP52 family.</text>
</comment>
<evidence type="ECO:0000256" key="4">
    <source>
        <dbReference type="ARBA" id="ARBA00022737"/>
    </source>
</evidence>
<feature type="repeat" description="WD" evidence="12">
    <location>
        <begin position="559"/>
        <end position="593"/>
    </location>
</feature>
<evidence type="ECO:0000256" key="11">
    <source>
        <dbReference type="ARBA" id="ARBA00047117"/>
    </source>
</evidence>
<dbReference type="InterPro" id="IPR050630">
    <property type="entry name" value="WD_repeat_EMAP"/>
</dbReference>
<dbReference type="PROSITE" id="PS50082">
    <property type="entry name" value="WD_REPEATS_2"/>
    <property type="match status" value="4"/>
</dbReference>
<dbReference type="GO" id="GO:0005874">
    <property type="term" value="C:microtubule"/>
    <property type="evidence" value="ECO:0007669"/>
    <property type="project" value="UniProtKB-KW"/>
</dbReference>
<evidence type="ECO:0000313" key="15">
    <source>
        <dbReference type="Proteomes" id="UP000534107"/>
    </source>
</evidence>
<feature type="repeat" description="WD" evidence="12">
    <location>
        <begin position="521"/>
        <end position="558"/>
    </location>
</feature>
<keyword evidence="4" id="KW-0677">Repeat</keyword>
<evidence type="ECO:0000313" key="14">
    <source>
        <dbReference type="EMBL" id="NXH13419.1"/>
    </source>
</evidence>